<dbReference type="RefSeq" id="WP_106317558.1">
    <property type="nucleotide sequence ID" value="NZ_BOMO01000020.1"/>
</dbReference>
<gene>
    <name evidence="1" type="ORF">CLV67_104221</name>
</gene>
<organism evidence="1 2">
    <name type="scientific">Actinoplanes italicus</name>
    <dbReference type="NCBI Taxonomy" id="113567"/>
    <lineage>
        <taxon>Bacteria</taxon>
        <taxon>Bacillati</taxon>
        <taxon>Actinomycetota</taxon>
        <taxon>Actinomycetes</taxon>
        <taxon>Micromonosporales</taxon>
        <taxon>Micromonosporaceae</taxon>
        <taxon>Actinoplanes</taxon>
    </lineage>
</organism>
<reference evidence="1 2" key="1">
    <citation type="submission" date="2018-03" db="EMBL/GenBank/DDBJ databases">
        <title>Genomic Encyclopedia of Archaeal and Bacterial Type Strains, Phase II (KMG-II): from individual species to whole genera.</title>
        <authorList>
            <person name="Goeker M."/>
        </authorList>
    </citation>
    <scope>NUCLEOTIDE SEQUENCE [LARGE SCALE GENOMIC DNA]</scope>
    <source>
        <strain evidence="1 2">DSM 43146</strain>
    </source>
</reference>
<sequence length="177" mass="19433">MRPRLINRTALPGAPRTRITSTGAWLTTTPDQGLAHLYDDTLRPITGETTPPGCHLDDNGTLWTHLGERRQLLALDAVTGRERARTAVPGGDGWFTPHERGEWPVLNLAARPPEDIHIVPPELTGDHITIRTLATDGHLIGFAGDQAVILGYGTIATQRLDGSQRHPIDFGHFRIRP</sequence>
<evidence type="ECO:0000313" key="2">
    <source>
        <dbReference type="Proteomes" id="UP000239415"/>
    </source>
</evidence>
<dbReference type="OrthoDB" id="3281045at2"/>
<accession>A0A2T0KGX9</accession>
<comment type="caution">
    <text evidence="1">The sequence shown here is derived from an EMBL/GenBank/DDBJ whole genome shotgun (WGS) entry which is preliminary data.</text>
</comment>
<protein>
    <submittedName>
        <fullName evidence="1">Uncharacterized protein</fullName>
    </submittedName>
</protein>
<name>A0A2T0KGX9_9ACTN</name>
<proteinExistence type="predicted"/>
<dbReference type="AlphaFoldDB" id="A0A2T0KGX9"/>
<keyword evidence="2" id="KW-1185">Reference proteome</keyword>
<evidence type="ECO:0000313" key="1">
    <source>
        <dbReference type="EMBL" id="PRX22693.1"/>
    </source>
</evidence>
<dbReference type="Proteomes" id="UP000239415">
    <property type="component" value="Unassembled WGS sequence"/>
</dbReference>
<dbReference type="EMBL" id="PVMZ01000004">
    <property type="protein sequence ID" value="PRX22693.1"/>
    <property type="molecule type" value="Genomic_DNA"/>
</dbReference>